<dbReference type="Proteomes" id="UP000790377">
    <property type="component" value="Unassembled WGS sequence"/>
</dbReference>
<dbReference type="EMBL" id="MU267655">
    <property type="protein sequence ID" value="KAH7912258.1"/>
    <property type="molecule type" value="Genomic_DNA"/>
</dbReference>
<evidence type="ECO:0000313" key="2">
    <source>
        <dbReference type="Proteomes" id="UP000790377"/>
    </source>
</evidence>
<reference evidence="1" key="1">
    <citation type="journal article" date="2021" name="New Phytol.">
        <title>Evolutionary innovations through gain and loss of genes in the ectomycorrhizal Boletales.</title>
        <authorList>
            <person name="Wu G."/>
            <person name="Miyauchi S."/>
            <person name="Morin E."/>
            <person name="Kuo A."/>
            <person name="Drula E."/>
            <person name="Varga T."/>
            <person name="Kohler A."/>
            <person name="Feng B."/>
            <person name="Cao Y."/>
            <person name="Lipzen A."/>
            <person name="Daum C."/>
            <person name="Hundley H."/>
            <person name="Pangilinan J."/>
            <person name="Johnson J."/>
            <person name="Barry K."/>
            <person name="LaButti K."/>
            <person name="Ng V."/>
            <person name="Ahrendt S."/>
            <person name="Min B."/>
            <person name="Choi I.G."/>
            <person name="Park H."/>
            <person name="Plett J.M."/>
            <person name="Magnuson J."/>
            <person name="Spatafora J.W."/>
            <person name="Nagy L.G."/>
            <person name="Henrissat B."/>
            <person name="Grigoriev I.V."/>
            <person name="Yang Z.L."/>
            <person name="Xu J."/>
            <person name="Martin F.M."/>
        </authorList>
    </citation>
    <scope>NUCLEOTIDE SEQUENCE</scope>
    <source>
        <strain evidence="1">ATCC 28755</strain>
    </source>
</reference>
<name>A0ACB8AH07_9AGAM</name>
<keyword evidence="2" id="KW-1185">Reference proteome</keyword>
<gene>
    <name evidence="1" type="ORF">BJ138DRAFT_808238</name>
</gene>
<organism evidence="1 2">
    <name type="scientific">Hygrophoropsis aurantiaca</name>
    <dbReference type="NCBI Taxonomy" id="72124"/>
    <lineage>
        <taxon>Eukaryota</taxon>
        <taxon>Fungi</taxon>
        <taxon>Dikarya</taxon>
        <taxon>Basidiomycota</taxon>
        <taxon>Agaricomycotina</taxon>
        <taxon>Agaricomycetes</taxon>
        <taxon>Agaricomycetidae</taxon>
        <taxon>Boletales</taxon>
        <taxon>Coniophorineae</taxon>
        <taxon>Hygrophoropsidaceae</taxon>
        <taxon>Hygrophoropsis</taxon>
    </lineage>
</organism>
<protein>
    <submittedName>
        <fullName evidence="1">Uncharacterized protein</fullName>
    </submittedName>
</protein>
<accession>A0ACB8AH07</accession>
<comment type="caution">
    <text evidence="1">The sequence shown here is derived from an EMBL/GenBank/DDBJ whole genome shotgun (WGS) entry which is preliminary data.</text>
</comment>
<proteinExistence type="predicted"/>
<sequence length="440" mass="49665">MLACRRLFFPQFSFLCARPLSTQQVPPTSGAVPTEKPDSIFSPKSSPWDRVFDDIESTPPSSPSPKRNTVRTSVMERDLSASRRTRRLAMTAREVSAFDEMFNLIFDAVSSQKDGTADAPPAPDPLKSAGIGPRPGPHMADLFGSLRRQSKRLKWTTQFDEELDRKKEEMDMCDTDQQLLEWAMREVFGESQKYEEAARKAMADSSSGSTTGSTAGSPPSSLQPATYPHLVALLMSTFRDKYADPHLALSIFDYTRHLSIPSYVFGCTTAAYNELVETRWACFRDLRGVLDALEEMKVNGVPFNARTRLLVEGLRREVGERNTWEEDAGAGRDGGEVWVMLRKIEELAFGEWRRWQGKGRGKAKKGWSGDQEWKSNALEDGGSDDDWAFDRWNSSRKDAPKARRRSQIVQGDADTARSPNNRQTIDDWLDVRAPEKLEYQ</sequence>
<evidence type="ECO:0000313" key="1">
    <source>
        <dbReference type="EMBL" id="KAH7912258.1"/>
    </source>
</evidence>